<dbReference type="STRING" id="4999.A0A1Y1UFA1"/>
<keyword evidence="2" id="KW-0472">Membrane</keyword>
<dbReference type="Proteomes" id="UP000193218">
    <property type="component" value="Unassembled WGS sequence"/>
</dbReference>
<evidence type="ECO:0000256" key="4">
    <source>
        <dbReference type="ARBA" id="ARBA00046271"/>
    </source>
</evidence>
<dbReference type="RefSeq" id="XP_021870767.1">
    <property type="nucleotide sequence ID" value="XM_022015937.1"/>
</dbReference>
<gene>
    <name evidence="6" type="ORF">BD324DRAFT_626860</name>
</gene>
<protein>
    <submittedName>
        <fullName evidence="6">Peroxisomal biogenesis factor 11</fullName>
    </submittedName>
</protein>
<comment type="caution">
    <text evidence="6">The sequence shown here is derived from an EMBL/GenBank/DDBJ whole genome shotgun (WGS) entry which is preliminary data.</text>
</comment>
<dbReference type="GeneID" id="33557746"/>
<evidence type="ECO:0000256" key="2">
    <source>
        <dbReference type="ARBA" id="ARBA00023136"/>
    </source>
</evidence>
<proteinExistence type="predicted"/>
<dbReference type="GO" id="GO:0005778">
    <property type="term" value="C:peroxisomal membrane"/>
    <property type="evidence" value="ECO:0007669"/>
    <property type="project" value="UniProtKB-SubCell"/>
</dbReference>
<comment type="subcellular location">
    <subcellularLocation>
        <location evidence="4">Peroxisome membrane</location>
    </subcellularLocation>
</comment>
<keyword evidence="7" id="KW-1185">Reference proteome</keyword>
<evidence type="ECO:0000256" key="3">
    <source>
        <dbReference type="ARBA" id="ARBA00023140"/>
    </source>
</evidence>
<dbReference type="PANTHER" id="PTHR12652">
    <property type="entry name" value="PEROXISOMAL BIOGENESIS FACTOR 11"/>
    <property type="match status" value="1"/>
</dbReference>
<evidence type="ECO:0000256" key="5">
    <source>
        <dbReference type="SAM" id="MobiDB-lite"/>
    </source>
</evidence>
<dbReference type="Pfam" id="PF05648">
    <property type="entry name" value="PEX11"/>
    <property type="match status" value="1"/>
</dbReference>
<organism evidence="6 7">
    <name type="scientific">Kockovaella imperatae</name>
    <dbReference type="NCBI Taxonomy" id="4999"/>
    <lineage>
        <taxon>Eukaryota</taxon>
        <taxon>Fungi</taxon>
        <taxon>Dikarya</taxon>
        <taxon>Basidiomycota</taxon>
        <taxon>Agaricomycotina</taxon>
        <taxon>Tremellomycetes</taxon>
        <taxon>Tremellales</taxon>
        <taxon>Cuniculitremaceae</taxon>
        <taxon>Kockovaella</taxon>
    </lineage>
</organism>
<evidence type="ECO:0000256" key="1">
    <source>
        <dbReference type="ARBA" id="ARBA00022593"/>
    </source>
</evidence>
<dbReference type="InterPro" id="IPR008733">
    <property type="entry name" value="PEX11"/>
</dbReference>
<feature type="region of interest" description="Disordered" evidence="5">
    <location>
        <begin position="184"/>
        <end position="203"/>
    </location>
</feature>
<keyword evidence="1" id="KW-0962">Peroxisome biogenesis</keyword>
<sequence>MSALASSLILHPSLNQSLAVLATTNGRDKVYRLIQYLSRLIAWSYLRRGSLDHAAKWEGLMKGMAAGRRVMRLFKPTEFVQAALRLAQRPITSLTAPGQIAHLAQIGRQIGYAGFLGSDGLVWLGGIQFLRYDKEKIARLQRISYKCWLTGIFLSLVSTVASLAKLRADGKRFALSNKIARREAATSEKTPEEKARDEEERRQKGRALLAQRQTLLSQLVMDSCDIWIPATNLGYTSLNDGVLGILGATTSYMSLQTLWAKHKAAGISKV</sequence>
<dbReference type="OrthoDB" id="411017at2759"/>
<evidence type="ECO:0000313" key="7">
    <source>
        <dbReference type="Proteomes" id="UP000193218"/>
    </source>
</evidence>
<dbReference type="PANTHER" id="PTHR12652:SF50">
    <property type="entry name" value="PEROXIN 11"/>
    <property type="match status" value="1"/>
</dbReference>
<dbReference type="EMBL" id="NBSH01000007">
    <property type="protein sequence ID" value="ORX36698.1"/>
    <property type="molecule type" value="Genomic_DNA"/>
</dbReference>
<name>A0A1Y1UFA1_9TREE</name>
<evidence type="ECO:0000313" key="6">
    <source>
        <dbReference type="EMBL" id="ORX36698.1"/>
    </source>
</evidence>
<dbReference type="AlphaFoldDB" id="A0A1Y1UFA1"/>
<reference evidence="6 7" key="1">
    <citation type="submission" date="2017-03" db="EMBL/GenBank/DDBJ databases">
        <title>Widespread Adenine N6-methylation of Active Genes in Fungi.</title>
        <authorList>
            <consortium name="DOE Joint Genome Institute"/>
            <person name="Mondo S.J."/>
            <person name="Dannebaum R.O."/>
            <person name="Kuo R.C."/>
            <person name="Louie K.B."/>
            <person name="Bewick A.J."/>
            <person name="Labutti K."/>
            <person name="Haridas S."/>
            <person name="Kuo A."/>
            <person name="Salamov A."/>
            <person name="Ahrendt S.R."/>
            <person name="Lau R."/>
            <person name="Bowen B.P."/>
            <person name="Lipzen A."/>
            <person name="Sullivan W."/>
            <person name="Andreopoulos W.B."/>
            <person name="Clum A."/>
            <person name="Lindquist E."/>
            <person name="Daum C."/>
            <person name="Northen T.R."/>
            <person name="Ramamoorthy G."/>
            <person name="Schmitz R.J."/>
            <person name="Gryganskyi A."/>
            <person name="Culley D."/>
            <person name="Magnuson J."/>
            <person name="James T.Y."/>
            <person name="O'Malley M.A."/>
            <person name="Stajich J.E."/>
            <person name="Spatafora J.W."/>
            <person name="Visel A."/>
            <person name="Grigoriev I.V."/>
        </authorList>
    </citation>
    <scope>NUCLEOTIDE SEQUENCE [LARGE SCALE GENOMIC DNA]</scope>
    <source>
        <strain evidence="6 7">NRRL Y-17943</strain>
    </source>
</reference>
<dbReference type="FunCoup" id="A0A1Y1UFA1">
    <property type="interactions" value="41"/>
</dbReference>
<keyword evidence="3" id="KW-0576">Peroxisome</keyword>
<dbReference type="GO" id="GO:0016559">
    <property type="term" value="P:peroxisome fission"/>
    <property type="evidence" value="ECO:0007669"/>
    <property type="project" value="InterPro"/>
</dbReference>
<feature type="compositionally biased region" description="Basic and acidic residues" evidence="5">
    <location>
        <begin position="184"/>
        <end position="202"/>
    </location>
</feature>
<dbReference type="InParanoid" id="A0A1Y1UFA1"/>
<accession>A0A1Y1UFA1</accession>